<feature type="transmembrane region" description="Helical" evidence="1">
    <location>
        <begin position="12"/>
        <end position="35"/>
    </location>
</feature>
<keyword evidence="1" id="KW-0812">Transmembrane</keyword>
<accession>A0A0F9D184</accession>
<organism evidence="2">
    <name type="scientific">marine sediment metagenome</name>
    <dbReference type="NCBI Taxonomy" id="412755"/>
    <lineage>
        <taxon>unclassified sequences</taxon>
        <taxon>metagenomes</taxon>
        <taxon>ecological metagenomes</taxon>
    </lineage>
</organism>
<evidence type="ECO:0000313" key="2">
    <source>
        <dbReference type="EMBL" id="KKL47511.1"/>
    </source>
</evidence>
<keyword evidence="1" id="KW-1133">Transmembrane helix</keyword>
<evidence type="ECO:0000256" key="1">
    <source>
        <dbReference type="SAM" id="Phobius"/>
    </source>
</evidence>
<protein>
    <submittedName>
        <fullName evidence="2">Uncharacterized protein</fullName>
    </submittedName>
</protein>
<keyword evidence="1" id="KW-0472">Membrane</keyword>
<reference evidence="2" key="1">
    <citation type="journal article" date="2015" name="Nature">
        <title>Complex archaea that bridge the gap between prokaryotes and eukaryotes.</title>
        <authorList>
            <person name="Spang A."/>
            <person name="Saw J.H."/>
            <person name="Jorgensen S.L."/>
            <person name="Zaremba-Niedzwiedzka K."/>
            <person name="Martijn J."/>
            <person name="Lind A.E."/>
            <person name="van Eijk R."/>
            <person name="Schleper C."/>
            <person name="Guy L."/>
            <person name="Ettema T.J."/>
        </authorList>
    </citation>
    <scope>NUCLEOTIDE SEQUENCE</scope>
</reference>
<sequence>MRIIRKIFKAVADFVAEIVVGAIALIIIAVLINFFT</sequence>
<proteinExistence type="predicted"/>
<dbReference type="EMBL" id="LAZR01033635">
    <property type="protein sequence ID" value="KKL47511.1"/>
    <property type="molecule type" value="Genomic_DNA"/>
</dbReference>
<comment type="caution">
    <text evidence="2">The sequence shown here is derived from an EMBL/GenBank/DDBJ whole genome shotgun (WGS) entry which is preliminary data.</text>
</comment>
<dbReference type="AlphaFoldDB" id="A0A0F9D184"/>
<gene>
    <name evidence="2" type="ORF">LCGC14_2334800</name>
</gene>
<name>A0A0F9D184_9ZZZZ</name>